<evidence type="ECO:0000256" key="7">
    <source>
        <dbReference type="SAM" id="MobiDB-lite"/>
    </source>
</evidence>
<evidence type="ECO:0000256" key="5">
    <source>
        <dbReference type="ARBA" id="ARBA00022989"/>
    </source>
</evidence>
<dbReference type="PANTHER" id="PTHR23519">
    <property type="entry name" value="AUTOPHAGY-RELATED PROTEIN 22"/>
    <property type="match status" value="1"/>
</dbReference>
<keyword evidence="6 8" id="KW-0472">Membrane</keyword>
<feature type="compositionally biased region" description="Basic and acidic residues" evidence="7">
    <location>
        <begin position="1"/>
        <end position="11"/>
    </location>
</feature>
<name>A0A0G4GJN0_VITBC</name>
<feature type="transmembrane region" description="Helical" evidence="8">
    <location>
        <begin position="221"/>
        <end position="240"/>
    </location>
</feature>
<dbReference type="PANTHER" id="PTHR23519:SF1">
    <property type="entry name" value="AUTOPHAGY-RELATED PROTEIN 22"/>
    <property type="match status" value="1"/>
</dbReference>
<dbReference type="Proteomes" id="UP000041254">
    <property type="component" value="Unassembled WGS sequence"/>
</dbReference>
<evidence type="ECO:0000313" key="10">
    <source>
        <dbReference type="Proteomes" id="UP000041254"/>
    </source>
</evidence>
<evidence type="ECO:0000256" key="2">
    <source>
        <dbReference type="ARBA" id="ARBA00006978"/>
    </source>
</evidence>
<feature type="region of interest" description="Disordered" evidence="7">
    <location>
        <begin position="488"/>
        <end position="514"/>
    </location>
</feature>
<keyword evidence="5 8" id="KW-1133">Transmembrane helix</keyword>
<feature type="transmembrane region" description="Helical" evidence="8">
    <location>
        <begin position="93"/>
        <end position="112"/>
    </location>
</feature>
<feature type="transmembrane region" description="Helical" evidence="8">
    <location>
        <begin position="419"/>
        <end position="441"/>
    </location>
</feature>
<comment type="subcellular location">
    <subcellularLocation>
        <location evidence="1">Endomembrane system</location>
        <topology evidence="1">Multi-pass membrane protein</topology>
    </subcellularLocation>
</comment>
<dbReference type="Gene3D" id="1.20.1250.20">
    <property type="entry name" value="MFS general substrate transporter like domains"/>
    <property type="match status" value="1"/>
</dbReference>
<feature type="compositionally biased region" description="Acidic residues" evidence="7">
    <location>
        <begin position="554"/>
        <end position="565"/>
    </location>
</feature>
<protein>
    <recommendedName>
        <fullName evidence="11">Major facilitator superfamily (MFS) profile domain-containing protein</fullName>
    </recommendedName>
</protein>
<feature type="transmembrane region" description="Helical" evidence="8">
    <location>
        <begin position="191"/>
        <end position="209"/>
    </location>
</feature>
<evidence type="ECO:0000313" key="9">
    <source>
        <dbReference type="EMBL" id="CEM30148.1"/>
    </source>
</evidence>
<dbReference type="AlphaFoldDB" id="A0A0G4GJN0"/>
<keyword evidence="10" id="KW-1185">Reference proteome</keyword>
<feature type="compositionally biased region" description="Polar residues" evidence="7">
    <location>
        <begin position="491"/>
        <end position="508"/>
    </location>
</feature>
<dbReference type="GO" id="GO:0012505">
    <property type="term" value="C:endomembrane system"/>
    <property type="evidence" value="ECO:0007669"/>
    <property type="project" value="UniProtKB-SubCell"/>
</dbReference>
<dbReference type="InterPro" id="IPR050495">
    <property type="entry name" value="ATG22/LtaA_families"/>
</dbReference>
<evidence type="ECO:0000256" key="1">
    <source>
        <dbReference type="ARBA" id="ARBA00004127"/>
    </source>
</evidence>
<evidence type="ECO:0000256" key="8">
    <source>
        <dbReference type="SAM" id="Phobius"/>
    </source>
</evidence>
<dbReference type="InterPro" id="IPR036259">
    <property type="entry name" value="MFS_trans_sf"/>
</dbReference>
<gene>
    <name evidence="9" type="ORF">Vbra_18029</name>
</gene>
<organism evidence="9 10">
    <name type="scientific">Vitrella brassicaformis (strain CCMP3155)</name>
    <dbReference type="NCBI Taxonomy" id="1169540"/>
    <lineage>
        <taxon>Eukaryota</taxon>
        <taxon>Sar</taxon>
        <taxon>Alveolata</taxon>
        <taxon>Colpodellida</taxon>
        <taxon>Vitrellaceae</taxon>
        <taxon>Vitrella</taxon>
    </lineage>
</organism>
<comment type="similarity">
    <text evidence="2">Belongs to the ATG22 family.</text>
</comment>
<evidence type="ECO:0008006" key="11">
    <source>
        <dbReference type="Google" id="ProtNLM"/>
    </source>
</evidence>
<dbReference type="OMA" id="HEGPREQ"/>
<dbReference type="Pfam" id="PF11700">
    <property type="entry name" value="ATG22"/>
    <property type="match status" value="1"/>
</dbReference>
<feature type="compositionally biased region" description="Low complexity" evidence="7">
    <location>
        <begin position="582"/>
        <end position="602"/>
    </location>
</feature>
<dbReference type="OrthoDB" id="191614at2759"/>
<dbReference type="SUPFAM" id="SSF103473">
    <property type="entry name" value="MFS general substrate transporter"/>
    <property type="match status" value="1"/>
</dbReference>
<dbReference type="InterPro" id="IPR024671">
    <property type="entry name" value="Atg22-like"/>
</dbReference>
<feature type="transmembrane region" description="Helical" evidence="8">
    <location>
        <begin position="132"/>
        <end position="155"/>
    </location>
</feature>
<dbReference type="EMBL" id="CDMY01000688">
    <property type="protein sequence ID" value="CEM30148.1"/>
    <property type="molecule type" value="Genomic_DNA"/>
</dbReference>
<dbReference type="STRING" id="1169540.A0A0G4GJN0"/>
<keyword evidence="4 8" id="KW-0812">Transmembrane</keyword>
<feature type="transmembrane region" description="Helical" evidence="8">
    <location>
        <begin position="279"/>
        <end position="300"/>
    </location>
</feature>
<dbReference type="InParanoid" id="A0A0G4GJN0"/>
<sequence length="639" mass="68473">MALCVGDEKGRTQRGGKSSIVTDRRGRGGGGVGCCRRCRYDDPEANGWLLYGLTRGPWVIHAGAILSPVIQVIAEGAADENGRLFSGSLKATSLLAVVSTVGALLSAIQGPIFGAFLDYTPYRKLAWQWCSYIFGVLLMLTVLLSAETLALYLVLAPITSVALDMSTTPHLAYLPEIFQTQKAVTKISAQLVLVTNGTALLWAAVFVGLTPRIGLEGLWNMRVSAIGCGLSVILWSYLSFKHMEGRPAVRALKPDKGEYLWSIGFIQTYRRLLTVWKDYPMVLLTLFAYSLYYATVMTFFQLTATFLVFQLNLSAEEVGAMVTLAMVASLAGAGLVIALRKLVPLKACLMSILFFLALLTLVPPLFLSTSTDGAKFGGQVGSPWPYVFAIGLGVLVGGIFSTSRAFFAVMTPGGHEAEFFGLYILAGQVLQWLPSLLFVAVNETDPDGKASTGYFVLTPFFIISVILIGCVNIRRADSDVRDTLSERRYASSRTNTQNNTLAHPSLRSNVDPHHHDVDNVIHLPVITEADKPPSPSNRRPTVASLSTAVFSEGPDQDPEAGEDSDDRPPTDLSSRRTAAEASCPSSSSPNESPYSGPRGEVDVVAPGDVAVGVGVEVDVDVDVDVLAQGHVRGGGGGSV</sequence>
<feature type="region of interest" description="Disordered" evidence="7">
    <location>
        <begin position="549"/>
        <end position="602"/>
    </location>
</feature>
<feature type="transmembrane region" description="Helical" evidence="8">
    <location>
        <begin position="453"/>
        <end position="473"/>
    </location>
</feature>
<evidence type="ECO:0000256" key="3">
    <source>
        <dbReference type="ARBA" id="ARBA00022448"/>
    </source>
</evidence>
<reference evidence="9 10" key="1">
    <citation type="submission" date="2014-11" db="EMBL/GenBank/DDBJ databases">
        <authorList>
            <person name="Zhu J."/>
            <person name="Qi W."/>
            <person name="Song R."/>
        </authorList>
    </citation>
    <scope>NUCLEOTIDE SEQUENCE [LARGE SCALE GENOMIC DNA]</scope>
</reference>
<feature type="transmembrane region" description="Helical" evidence="8">
    <location>
        <begin position="320"/>
        <end position="340"/>
    </location>
</feature>
<evidence type="ECO:0000256" key="6">
    <source>
        <dbReference type="ARBA" id="ARBA00023136"/>
    </source>
</evidence>
<dbReference type="VEuPathDB" id="CryptoDB:Vbra_18029"/>
<feature type="region of interest" description="Disordered" evidence="7">
    <location>
        <begin position="1"/>
        <end position="22"/>
    </location>
</feature>
<feature type="compositionally biased region" description="Basic and acidic residues" evidence="7">
    <location>
        <begin position="566"/>
        <end position="578"/>
    </location>
</feature>
<evidence type="ECO:0000256" key="4">
    <source>
        <dbReference type="ARBA" id="ARBA00022692"/>
    </source>
</evidence>
<feature type="transmembrane region" description="Helical" evidence="8">
    <location>
        <begin position="347"/>
        <end position="366"/>
    </location>
</feature>
<feature type="transmembrane region" description="Helical" evidence="8">
    <location>
        <begin position="386"/>
        <end position="407"/>
    </location>
</feature>
<accession>A0A0G4GJN0</accession>
<proteinExistence type="inferred from homology"/>
<keyword evidence="3" id="KW-0813">Transport</keyword>